<sequence>MIFTPGSKISLELVMQQLRKYKRCSGQSINSTKSYFLVNPKAEVEHISEIKIITGLRHIEFPTTYLRCPLYVGCKRICHFSDSVARIVRKTNEWQGKLLSIGGRAILIKHVLQSQPLHLLAAMVPPKTIFKQIEKYLARFYWGTTDGKQNYHWSSWANMCFSKEEGGIGLRRLTDVGLYFSMKR</sequence>
<name>A0A1J6IRC1_NICAT</name>
<organism evidence="1 2">
    <name type="scientific">Nicotiana attenuata</name>
    <name type="common">Coyote tobacco</name>
    <dbReference type="NCBI Taxonomy" id="49451"/>
    <lineage>
        <taxon>Eukaryota</taxon>
        <taxon>Viridiplantae</taxon>
        <taxon>Streptophyta</taxon>
        <taxon>Embryophyta</taxon>
        <taxon>Tracheophyta</taxon>
        <taxon>Spermatophyta</taxon>
        <taxon>Magnoliopsida</taxon>
        <taxon>eudicotyledons</taxon>
        <taxon>Gunneridae</taxon>
        <taxon>Pentapetalae</taxon>
        <taxon>asterids</taxon>
        <taxon>lamiids</taxon>
        <taxon>Solanales</taxon>
        <taxon>Solanaceae</taxon>
        <taxon>Nicotianoideae</taxon>
        <taxon>Nicotianeae</taxon>
        <taxon>Nicotiana</taxon>
    </lineage>
</organism>
<reference evidence="1" key="1">
    <citation type="submission" date="2016-11" db="EMBL/GenBank/DDBJ databases">
        <title>The genome of Nicotiana attenuata.</title>
        <authorList>
            <person name="Xu S."/>
            <person name="Brockmoeller T."/>
            <person name="Gaquerel E."/>
            <person name="Navarro A."/>
            <person name="Kuhl H."/>
            <person name="Gase K."/>
            <person name="Ling Z."/>
            <person name="Zhou W."/>
            <person name="Kreitzer C."/>
            <person name="Stanke M."/>
            <person name="Tang H."/>
            <person name="Lyons E."/>
            <person name="Pandey P."/>
            <person name="Pandey S.P."/>
            <person name="Timmermann B."/>
            <person name="Baldwin I.T."/>
        </authorList>
    </citation>
    <scope>NUCLEOTIDE SEQUENCE [LARGE SCALE GENOMIC DNA]</scope>
    <source>
        <strain evidence="1">UT</strain>
    </source>
</reference>
<dbReference type="AlphaFoldDB" id="A0A1J6IRC1"/>
<dbReference type="Proteomes" id="UP000187609">
    <property type="component" value="Unassembled WGS sequence"/>
</dbReference>
<keyword evidence="2" id="KW-1185">Reference proteome</keyword>
<dbReference type="PANTHER" id="PTHR33116">
    <property type="entry name" value="REVERSE TRANSCRIPTASE ZINC-BINDING DOMAIN-CONTAINING PROTEIN-RELATED-RELATED"/>
    <property type="match status" value="1"/>
</dbReference>
<comment type="caution">
    <text evidence="1">The sequence shown here is derived from an EMBL/GenBank/DDBJ whole genome shotgun (WGS) entry which is preliminary data.</text>
</comment>
<gene>
    <name evidence="1" type="ORF">A4A49_09781</name>
</gene>
<dbReference type="STRING" id="49451.A0A1J6IRC1"/>
<proteinExistence type="predicted"/>
<evidence type="ECO:0000313" key="2">
    <source>
        <dbReference type="Proteomes" id="UP000187609"/>
    </source>
</evidence>
<dbReference type="EMBL" id="MJEQ01037184">
    <property type="protein sequence ID" value="OIT06788.1"/>
    <property type="molecule type" value="Genomic_DNA"/>
</dbReference>
<protein>
    <submittedName>
        <fullName evidence="1">Ribonuclease h protein</fullName>
    </submittedName>
</protein>
<evidence type="ECO:0000313" key="1">
    <source>
        <dbReference type="EMBL" id="OIT06788.1"/>
    </source>
</evidence>
<dbReference type="Gramene" id="OIT06788">
    <property type="protein sequence ID" value="OIT06788"/>
    <property type="gene ID" value="A4A49_09781"/>
</dbReference>
<accession>A0A1J6IRC1</accession>
<dbReference type="OMA" id="GCKRICH"/>
<dbReference type="SMR" id="A0A1J6IRC1"/>
<dbReference type="PANTHER" id="PTHR33116:SF84">
    <property type="entry name" value="RNA-DIRECTED DNA POLYMERASE"/>
    <property type="match status" value="1"/>
</dbReference>